<comment type="similarity">
    <text evidence="1">Belongs to the myoviridae tail sheath protein family.</text>
</comment>
<gene>
    <name evidence="3" type="ORF">D7S86_12320</name>
</gene>
<dbReference type="RefSeq" id="WP_121086780.1">
    <property type="nucleotide sequence ID" value="NZ_RBZU01000004.1"/>
</dbReference>
<accession>A0A494Y6M0</accession>
<comment type="caution">
    <text evidence="3">The sequence shown here is derived from an EMBL/GenBank/DDBJ whole genome shotgun (WGS) entry which is preliminary data.</text>
</comment>
<dbReference type="InterPro" id="IPR020287">
    <property type="entry name" value="Tail_sheath_C"/>
</dbReference>
<sequence length="406" mass="44539">MMEIQQPDVSYSDRTVAGAYDPEPTAVPLFIGYTEKGATYVPIAVNSYDDYTTAFGGNSTSDSVLSYAVQHYFDNGGQGGFVLSLGDYSVLATITPSDLITAFSDVRIRQAVQQELTITLAAIPDTVLLADTDTANWAQAWNALLEICRSRDGVFGLFDCPDAPTNATTCLESFLALTPDHPEWGAAYWPRLVSNYRDANQTPIVLPPSAAIAGAMTTTDRQYGTWRAPANVPLANVIKPTQSWLASDGLFQQNGASLNLIRSFVGRGIRIWGCRTLIADTASPWVYVQVRRLVAYVETQVSEIGQHFVFEPNNALTWIRFRGLVHIFLRELWMDGGLYGAEETDAFYVQIGLDESMTQDDIDQGRMIMKIGLAVAYPAEFIDVSVTFNAGVSVMPTDAGVDEEWT</sequence>
<feature type="domain" description="Tail sheath protein C-terminal" evidence="2">
    <location>
        <begin position="282"/>
        <end position="388"/>
    </location>
</feature>
<dbReference type="Proteomes" id="UP000270342">
    <property type="component" value="Unassembled WGS sequence"/>
</dbReference>
<dbReference type="Pfam" id="PF17482">
    <property type="entry name" value="Phage_sheath_1C"/>
    <property type="match status" value="1"/>
</dbReference>
<dbReference type="PANTHER" id="PTHR35861">
    <property type="match status" value="1"/>
</dbReference>
<proteinExistence type="inferred from homology"/>
<evidence type="ECO:0000313" key="4">
    <source>
        <dbReference type="Proteomes" id="UP000270342"/>
    </source>
</evidence>
<name>A0A494Y6M0_9BURK</name>
<organism evidence="3 4">
    <name type="scientific">Pararobbsia silviterrae</name>
    <dbReference type="NCBI Taxonomy" id="1792498"/>
    <lineage>
        <taxon>Bacteria</taxon>
        <taxon>Pseudomonadati</taxon>
        <taxon>Pseudomonadota</taxon>
        <taxon>Betaproteobacteria</taxon>
        <taxon>Burkholderiales</taxon>
        <taxon>Burkholderiaceae</taxon>
        <taxon>Pararobbsia</taxon>
    </lineage>
</organism>
<dbReference type="EMBL" id="RBZU01000004">
    <property type="protein sequence ID" value="RKP55966.1"/>
    <property type="molecule type" value="Genomic_DNA"/>
</dbReference>
<evidence type="ECO:0000256" key="1">
    <source>
        <dbReference type="ARBA" id="ARBA00008005"/>
    </source>
</evidence>
<dbReference type="InterPro" id="IPR052042">
    <property type="entry name" value="Tail_sheath_structural"/>
</dbReference>
<keyword evidence="4" id="KW-1185">Reference proteome</keyword>
<dbReference type="AlphaFoldDB" id="A0A494Y6M0"/>
<dbReference type="Gene3D" id="3.40.50.11780">
    <property type="match status" value="1"/>
</dbReference>
<evidence type="ECO:0000313" key="3">
    <source>
        <dbReference type="EMBL" id="RKP55966.1"/>
    </source>
</evidence>
<dbReference type="PANTHER" id="PTHR35861:SF1">
    <property type="entry name" value="PHAGE TAIL SHEATH PROTEIN"/>
    <property type="match status" value="1"/>
</dbReference>
<evidence type="ECO:0000259" key="2">
    <source>
        <dbReference type="Pfam" id="PF17482"/>
    </source>
</evidence>
<protein>
    <submittedName>
        <fullName evidence="3">Phage tail sheath family protein</fullName>
    </submittedName>
</protein>
<reference evidence="3 4" key="1">
    <citation type="submission" date="2018-10" db="EMBL/GenBank/DDBJ databases">
        <title>Robbsia sp. DHC34, isolated from soil.</title>
        <authorList>
            <person name="Gao Z.-H."/>
            <person name="Qiu L.-H."/>
        </authorList>
    </citation>
    <scope>NUCLEOTIDE SEQUENCE [LARGE SCALE GENOMIC DNA]</scope>
    <source>
        <strain evidence="3 4">DHC34</strain>
    </source>
</reference>
<dbReference type="OrthoDB" id="9767864at2"/>